<evidence type="ECO:0000259" key="7">
    <source>
        <dbReference type="Pfam" id="PF16900"/>
    </source>
</evidence>
<dbReference type="CDD" id="cd04475">
    <property type="entry name" value="RPA1_DBD_B"/>
    <property type="match status" value="1"/>
</dbReference>
<dbReference type="STRING" id="670386.D3AZR0"/>
<dbReference type="FunCoup" id="D3AZR0">
    <property type="interactions" value="529"/>
</dbReference>
<feature type="region of interest" description="Disordered" evidence="6">
    <location>
        <begin position="110"/>
        <end position="167"/>
    </location>
</feature>
<evidence type="ECO:0000256" key="1">
    <source>
        <dbReference type="ARBA" id="ARBA00005690"/>
    </source>
</evidence>
<dbReference type="GeneID" id="31357052"/>
<evidence type="ECO:0000256" key="2">
    <source>
        <dbReference type="ARBA" id="ARBA00022723"/>
    </source>
</evidence>
<dbReference type="FunFam" id="2.40.50.140:FF:000041">
    <property type="entry name" value="Replication protein A subunit"/>
    <property type="match status" value="1"/>
</dbReference>
<evidence type="ECO:0000256" key="3">
    <source>
        <dbReference type="ARBA" id="ARBA00022771"/>
    </source>
</evidence>
<dbReference type="CDD" id="cd04474">
    <property type="entry name" value="RPA1_DBD_A"/>
    <property type="match status" value="1"/>
</dbReference>
<dbReference type="InParanoid" id="D3AZR0"/>
<gene>
    <name evidence="8" type="primary">rfa1</name>
    <name evidence="8" type="ORF">PPL_01523</name>
</gene>
<dbReference type="EMBL" id="ADBJ01000008">
    <property type="protein sequence ID" value="EFA84534.1"/>
    <property type="molecule type" value="Genomic_DNA"/>
</dbReference>
<keyword evidence="9" id="KW-1185">Reference proteome</keyword>
<dbReference type="InterPro" id="IPR012340">
    <property type="entry name" value="NA-bd_OB-fold"/>
</dbReference>
<dbReference type="SUPFAM" id="SSF50249">
    <property type="entry name" value="Nucleic acid-binding proteins"/>
    <property type="match status" value="3"/>
</dbReference>
<feature type="compositionally biased region" description="Polar residues" evidence="6">
    <location>
        <begin position="150"/>
        <end position="167"/>
    </location>
</feature>
<dbReference type="RefSeq" id="XP_020436647.1">
    <property type="nucleotide sequence ID" value="XM_020572530.1"/>
</dbReference>
<evidence type="ECO:0000313" key="9">
    <source>
        <dbReference type="Proteomes" id="UP000001396"/>
    </source>
</evidence>
<protein>
    <submittedName>
        <fullName evidence="8">Putative ssDNA-binding protein</fullName>
    </submittedName>
</protein>
<dbReference type="Proteomes" id="UP000001396">
    <property type="component" value="Unassembled WGS sequence"/>
</dbReference>
<evidence type="ECO:0000256" key="4">
    <source>
        <dbReference type="ARBA" id="ARBA00022833"/>
    </source>
</evidence>
<dbReference type="OMA" id="NFPKRFL"/>
<feature type="domain" description="Replication protein A OB" evidence="7">
    <location>
        <begin position="312"/>
        <end position="406"/>
    </location>
</feature>
<dbReference type="InterPro" id="IPR031657">
    <property type="entry name" value="REPA_OB_2"/>
</dbReference>
<keyword evidence="3" id="KW-0863">Zinc-finger</keyword>
<keyword evidence="4" id="KW-0862">Zinc</keyword>
<accession>D3AZR0</accession>
<dbReference type="AlphaFoldDB" id="D3AZR0"/>
<dbReference type="GO" id="GO:0003677">
    <property type="term" value="F:DNA binding"/>
    <property type="evidence" value="ECO:0007669"/>
    <property type="project" value="UniProtKB-KW"/>
</dbReference>
<dbReference type="Pfam" id="PF16900">
    <property type="entry name" value="REPA_OB_2"/>
    <property type="match status" value="1"/>
</dbReference>
<comment type="similarity">
    <text evidence="1">Belongs to the replication factor A protein 1 family.</text>
</comment>
<feature type="compositionally biased region" description="Low complexity" evidence="6">
    <location>
        <begin position="110"/>
        <end position="149"/>
    </location>
</feature>
<evidence type="ECO:0000256" key="6">
    <source>
        <dbReference type="SAM" id="MobiDB-lite"/>
    </source>
</evidence>
<keyword evidence="5 8" id="KW-0238">DNA-binding</keyword>
<evidence type="ECO:0000256" key="5">
    <source>
        <dbReference type="ARBA" id="ARBA00023125"/>
    </source>
</evidence>
<evidence type="ECO:0000313" key="8">
    <source>
        <dbReference type="EMBL" id="EFA84534.1"/>
    </source>
</evidence>
<reference evidence="8 9" key="1">
    <citation type="journal article" date="2011" name="Genome Res.">
        <title>Phylogeny-wide analysis of social amoeba genomes highlights ancient origins for complex intercellular communication.</title>
        <authorList>
            <person name="Heidel A.J."/>
            <person name="Lawal H.M."/>
            <person name="Felder M."/>
            <person name="Schilde C."/>
            <person name="Helps N.R."/>
            <person name="Tunggal B."/>
            <person name="Rivero F."/>
            <person name="John U."/>
            <person name="Schleicher M."/>
            <person name="Eichinger L."/>
            <person name="Platzer M."/>
            <person name="Noegel A.A."/>
            <person name="Schaap P."/>
            <person name="Gloeckner G."/>
        </authorList>
    </citation>
    <scope>NUCLEOTIDE SEQUENCE [LARGE SCALE GENOMIC DNA]</scope>
    <source>
        <strain evidence="9">ATCC 26659 / Pp 5 / PN500</strain>
    </source>
</reference>
<dbReference type="GO" id="GO:0008270">
    <property type="term" value="F:zinc ion binding"/>
    <property type="evidence" value="ECO:0007669"/>
    <property type="project" value="UniProtKB-KW"/>
</dbReference>
<organism evidence="8 9">
    <name type="scientific">Heterostelium pallidum (strain ATCC 26659 / Pp 5 / PN500)</name>
    <name type="common">Cellular slime mold</name>
    <name type="synonym">Polysphondylium pallidum</name>
    <dbReference type="NCBI Taxonomy" id="670386"/>
    <lineage>
        <taxon>Eukaryota</taxon>
        <taxon>Amoebozoa</taxon>
        <taxon>Evosea</taxon>
        <taxon>Eumycetozoa</taxon>
        <taxon>Dictyostelia</taxon>
        <taxon>Acytosteliales</taxon>
        <taxon>Acytosteliaceae</taxon>
        <taxon>Heterostelium</taxon>
    </lineage>
</organism>
<sequence length="636" mass="70784">MNMPIPNCITEYVNQNNINKEFSPSNVILQIKKITVKPERVELLLSDTANIFPFYVQTQNVDPNLREFTIIKVNQFKIVKSLYFQILSYTVIGHTGSLFGNAVSLHPAYQKQQQQQSALQTNNNNNNNKNMNNNNNNNNNYMANKQSNQSRGSNAGTSSPPTGSMDTMITQIKNISNGISNPTIRATVRAKSTIKQWHNSNSGGSILNLELIDDSDEKNEIKVTIFGRNNENNLCVQIDEAIHVGSTYDFSNFKINPKNPNFNKLSHPCELTFTENTKYYVSSAPINAHTLYNFVKIADLTPPAANETNSPPIDLFGYVSNVSGTTSINRKATSNTDNANSTLLKCTFRILDTSAKSIDVTAFGQQAETISKQLNKGNIIAIKSAKISSFSKCSASITYSSTYEVNPPQLQQECQNLLMWVNSHGDDAECLSESYVAGGNSDDKDSIRCTVEVLPQLNLGNDPILTKNYVVVGTLSTLSNVSLTSNDQKSQYTGCSACKKKNCNCGQPQIKYYRATFRLQDETGSVLVDAFSGTVEKMLGANAERFFDQLTDEDRLQRVNEICSVPYLVRLRVTFPPPSSDNTYPPKWSVKSLEEYKGEPFNQCLTNLYSCGTLGYNCNILQQQQQQQQDPEQAME</sequence>
<name>D3AZR0_HETP5</name>
<dbReference type="Gene3D" id="2.40.50.140">
    <property type="entry name" value="Nucleic acid-binding proteins"/>
    <property type="match status" value="3"/>
</dbReference>
<proteinExistence type="inferred from homology"/>
<keyword evidence="2" id="KW-0479">Metal-binding</keyword>
<comment type="caution">
    <text evidence="8">The sequence shown here is derived from an EMBL/GenBank/DDBJ whole genome shotgun (WGS) entry which is preliminary data.</text>
</comment>